<gene>
    <name evidence="1" type="ORF">SAMN05444366_3168</name>
</gene>
<evidence type="ECO:0000313" key="2">
    <source>
        <dbReference type="Proteomes" id="UP000184121"/>
    </source>
</evidence>
<dbReference type="STRING" id="29534.SAMN05444366_3168"/>
<reference evidence="2" key="1">
    <citation type="submission" date="2016-11" db="EMBL/GenBank/DDBJ databases">
        <authorList>
            <person name="Varghese N."/>
            <person name="Submissions S."/>
        </authorList>
    </citation>
    <scope>NUCLEOTIDE SEQUENCE [LARGE SCALE GENOMIC DNA]</scope>
    <source>
        <strain evidence="2">DSM 1811</strain>
    </source>
</reference>
<evidence type="ECO:0000313" key="1">
    <source>
        <dbReference type="EMBL" id="SHM40587.1"/>
    </source>
</evidence>
<proteinExistence type="predicted"/>
<dbReference type="AlphaFoldDB" id="A0A1M7IJL4"/>
<accession>A0A1M7IJL4</accession>
<name>A0A1M7IJL4_9FLAO</name>
<dbReference type="Proteomes" id="UP000184121">
    <property type="component" value="Unassembled WGS sequence"/>
</dbReference>
<keyword evidence="2" id="KW-1185">Reference proteome</keyword>
<dbReference type="OrthoDB" id="1362105at2"/>
<dbReference type="EMBL" id="FRBY01000004">
    <property type="protein sequence ID" value="SHM40587.1"/>
    <property type="molecule type" value="Genomic_DNA"/>
</dbReference>
<sequence length="96" mass="11550">MSYENVREEFIRDAEEYINAKRKPFEKLSGTELDLAKYQYLENFQDYINFLNFRIIARLDENLISFKNLEEATAFQDFLKPTFEVVARKYTEGLMD</sequence>
<protein>
    <submittedName>
        <fullName evidence="1">Uncharacterized protein</fullName>
    </submittedName>
</protein>
<dbReference type="RefSeq" id="WP_072973936.1">
    <property type="nucleotide sequence ID" value="NZ_FRBY01000004.1"/>
</dbReference>
<organism evidence="1 2">
    <name type="scientific">Flavobacterium saccharophilum</name>
    <dbReference type="NCBI Taxonomy" id="29534"/>
    <lineage>
        <taxon>Bacteria</taxon>
        <taxon>Pseudomonadati</taxon>
        <taxon>Bacteroidota</taxon>
        <taxon>Flavobacteriia</taxon>
        <taxon>Flavobacteriales</taxon>
        <taxon>Flavobacteriaceae</taxon>
        <taxon>Flavobacterium</taxon>
    </lineage>
</organism>